<feature type="region of interest" description="Disordered" evidence="2">
    <location>
        <begin position="29"/>
        <end position="52"/>
    </location>
</feature>
<dbReference type="PANTHER" id="PTHR45726">
    <property type="entry name" value="LEUKOTRIENE A-4 HYDROLASE"/>
    <property type="match status" value="1"/>
</dbReference>
<proteinExistence type="predicted"/>
<evidence type="ECO:0000256" key="1">
    <source>
        <dbReference type="PIRSR" id="PIRSR634015-3"/>
    </source>
</evidence>
<comment type="caution">
    <text evidence="5">The sequence shown here is derived from an EMBL/GenBank/DDBJ whole genome shotgun (WGS) entry which is preliminary data.</text>
</comment>
<gene>
    <name evidence="5" type="ORF">GCM10010334_75500</name>
</gene>
<feature type="binding site" evidence="1">
    <location>
        <position position="337"/>
    </location>
    <ligand>
        <name>Zn(2+)</name>
        <dbReference type="ChEBI" id="CHEBI:29105"/>
        <note>catalytic</note>
    </ligand>
</feature>
<dbReference type="InterPro" id="IPR027268">
    <property type="entry name" value="Peptidase_M4/M1_CTD_sf"/>
</dbReference>
<reference evidence="5" key="1">
    <citation type="journal article" date="2014" name="Int. J. Syst. Evol. Microbiol.">
        <title>Complete genome sequence of Corynebacterium casei LMG S-19264T (=DSM 44701T), isolated from a smear-ripened cheese.</title>
        <authorList>
            <consortium name="US DOE Joint Genome Institute (JGI-PGF)"/>
            <person name="Walter F."/>
            <person name="Albersmeier A."/>
            <person name="Kalinowski J."/>
            <person name="Ruckert C."/>
        </authorList>
    </citation>
    <scope>NUCLEOTIDE SEQUENCE</scope>
    <source>
        <strain evidence="5">JCM 4637</strain>
    </source>
</reference>
<dbReference type="AlphaFoldDB" id="A0A919CEM4"/>
<keyword evidence="1" id="KW-0479">Metal-binding</keyword>
<sequence>MTSIRLWRPVVCALAAAALLVPQAAAAQDPTPVAPAPAPALAPGPAAATPDRPSYDVRLRSDADGSHWKGRQTVSFRNSARTPLRFVDVRLWGNGHADDGCGSPGKPSPVTVSAVRGGTPHPLTVRCTALRIDLPKPLPYKARTTVSFDVSIAVPDRVHRFGRDGAHNFLGNALPLLSVQDAKGRHLDPDVGFGESYYTLAGDFRVALDHPSALQVPATGTTVRRAGAPGRTVSTSAAHGVRDFAWAAGPFRTKTVTSPGGVRLNAYWTATTPAEGVAYTLKEGASAVDEFGERFGRYPYGEIDLVMSDALHGGMEFPGLVHLETGKISAVEHEIAHQWWYGIVGNDQFAEPWLDEGFATYATWLRWGGDDGYCEGGPSWPDDTSALTRSMGYYADGRSSQFQRVVYQEGACALSALESILGSQEMAAMLKKYVRDHWLGVSTTAGFKRAAQASTTKDLTPFWEKYRIH</sequence>
<dbReference type="EMBL" id="BMVC01000023">
    <property type="protein sequence ID" value="GHD15427.1"/>
    <property type="molecule type" value="Genomic_DNA"/>
</dbReference>
<evidence type="ECO:0000259" key="4">
    <source>
        <dbReference type="Pfam" id="PF01433"/>
    </source>
</evidence>
<feature type="compositionally biased region" description="Pro residues" evidence="2">
    <location>
        <begin position="32"/>
        <end position="42"/>
    </location>
</feature>
<dbReference type="InterPro" id="IPR014782">
    <property type="entry name" value="Peptidase_M1_dom"/>
</dbReference>
<dbReference type="GO" id="GO:0008237">
    <property type="term" value="F:metallopeptidase activity"/>
    <property type="evidence" value="ECO:0007669"/>
    <property type="project" value="InterPro"/>
</dbReference>
<dbReference type="RefSeq" id="WP_189827649.1">
    <property type="nucleotide sequence ID" value="NZ_BMVC01000023.1"/>
</dbReference>
<feature type="domain" description="Peptidase M1 membrane alanine aminopeptidase" evidence="4">
    <location>
        <begin position="328"/>
        <end position="466"/>
    </location>
</feature>
<dbReference type="CDD" id="cd09604">
    <property type="entry name" value="M1_APN_like"/>
    <property type="match status" value="1"/>
</dbReference>
<organism evidence="5 6">
    <name type="scientific">Streptomyces finlayi</name>
    <dbReference type="NCBI Taxonomy" id="67296"/>
    <lineage>
        <taxon>Bacteria</taxon>
        <taxon>Bacillati</taxon>
        <taxon>Actinomycetota</taxon>
        <taxon>Actinomycetes</taxon>
        <taxon>Kitasatosporales</taxon>
        <taxon>Streptomycetaceae</taxon>
        <taxon>Streptomyces</taxon>
    </lineage>
</organism>
<keyword evidence="1" id="KW-0862">Zinc</keyword>
<dbReference type="GO" id="GO:0008270">
    <property type="term" value="F:zinc ion binding"/>
    <property type="evidence" value="ECO:0007669"/>
    <property type="project" value="InterPro"/>
</dbReference>
<evidence type="ECO:0000313" key="5">
    <source>
        <dbReference type="EMBL" id="GHD15427.1"/>
    </source>
</evidence>
<evidence type="ECO:0000256" key="3">
    <source>
        <dbReference type="SAM" id="SignalP"/>
    </source>
</evidence>
<evidence type="ECO:0000313" key="6">
    <source>
        <dbReference type="Proteomes" id="UP000638353"/>
    </source>
</evidence>
<dbReference type="Pfam" id="PF01433">
    <property type="entry name" value="Peptidase_M1"/>
    <property type="match status" value="1"/>
</dbReference>
<protein>
    <submittedName>
        <fullName evidence="5">Metallopeptidase</fullName>
    </submittedName>
</protein>
<keyword evidence="3" id="KW-0732">Signal</keyword>
<name>A0A919CEM4_9ACTN</name>
<dbReference type="SUPFAM" id="SSF55486">
    <property type="entry name" value="Metalloproteases ('zincins'), catalytic domain"/>
    <property type="match status" value="1"/>
</dbReference>
<feature type="chain" id="PRO_5037182108" evidence="3">
    <location>
        <begin position="28"/>
        <end position="469"/>
    </location>
</feature>
<accession>A0A919CEM4</accession>
<dbReference type="InterPro" id="IPR034015">
    <property type="entry name" value="M1_LTA4H"/>
</dbReference>
<comment type="cofactor">
    <cofactor evidence="1">
        <name>Zn(2+)</name>
        <dbReference type="ChEBI" id="CHEBI:29105"/>
    </cofactor>
    <text evidence="1">Binds 1 zinc ion per subunit.</text>
</comment>
<dbReference type="PANTHER" id="PTHR45726:SF3">
    <property type="entry name" value="LEUKOTRIENE A-4 HYDROLASE"/>
    <property type="match status" value="1"/>
</dbReference>
<reference evidence="5" key="2">
    <citation type="submission" date="2020-09" db="EMBL/GenBank/DDBJ databases">
        <authorList>
            <person name="Sun Q."/>
            <person name="Ohkuma M."/>
        </authorList>
    </citation>
    <scope>NUCLEOTIDE SEQUENCE</scope>
    <source>
        <strain evidence="5">JCM 4637</strain>
    </source>
</reference>
<dbReference type="Gene3D" id="1.10.390.10">
    <property type="entry name" value="Neutral Protease Domain 2"/>
    <property type="match status" value="2"/>
</dbReference>
<feature type="signal peptide" evidence="3">
    <location>
        <begin position="1"/>
        <end position="27"/>
    </location>
</feature>
<evidence type="ECO:0000256" key="2">
    <source>
        <dbReference type="SAM" id="MobiDB-lite"/>
    </source>
</evidence>
<feature type="binding site" evidence="1">
    <location>
        <position position="333"/>
    </location>
    <ligand>
        <name>Zn(2+)</name>
        <dbReference type="ChEBI" id="CHEBI:29105"/>
        <note>catalytic</note>
    </ligand>
</feature>
<dbReference type="Proteomes" id="UP000638353">
    <property type="component" value="Unassembled WGS sequence"/>
</dbReference>
<feature type="binding site" evidence="1">
    <location>
        <position position="356"/>
    </location>
    <ligand>
        <name>Zn(2+)</name>
        <dbReference type="ChEBI" id="CHEBI:29105"/>
        <note>catalytic</note>
    </ligand>
</feature>